<evidence type="ECO:0000256" key="7">
    <source>
        <dbReference type="HAMAP-Rule" id="MF_01374"/>
    </source>
</evidence>
<dbReference type="CDD" id="cd07723">
    <property type="entry name" value="hydroxyacylglutathione_hydrolase_MBL-fold"/>
    <property type="match status" value="1"/>
</dbReference>
<feature type="binding site" evidence="7">
    <location>
        <position position="61"/>
    </location>
    <ligand>
        <name>Zn(2+)</name>
        <dbReference type="ChEBI" id="CHEBI:29105"/>
        <label>2</label>
    </ligand>
</feature>
<evidence type="ECO:0000256" key="4">
    <source>
        <dbReference type="ARBA" id="ARBA00022723"/>
    </source>
</evidence>
<dbReference type="SUPFAM" id="SSF56281">
    <property type="entry name" value="Metallo-hydrolase/oxidoreductase"/>
    <property type="match status" value="1"/>
</dbReference>
<evidence type="ECO:0000313" key="10">
    <source>
        <dbReference type="Proteomes" id="UP000219465"/>
    </source>
</evidence>
<comment type="cofactor">
    <cofactor evidence="7">
        <name>Zn(2+)</name>
        <dbReference type="ChEBI" id="CHEBI:29105"/>
    </cofactor>
    <text evidence="7">Binds 2 Zn(2+) ions per subunit.</text>
</comment>
<dbReference type="InterPro" id="IPR017782">
    <property type="entry name" value="Hydroxyacylglutathione_Hdrlase"/>
</dbReference>
<dbReference type="PANTHER" id="PTHR43705">
    <property type="entry name" value="HYDROXYACYLGLUTATHIONE HYDROLASE"/>
    <property type="match status" value="1"/>
</dbReference>
<reference evidence="10" key="1">
    <citation type="submission" date="2017-08" db="EMBL/GenBank/DDBJ databases">
        <authorList>
            <person name="Varghese N."/>
            <person name="Submissions S."/>
        </authorList>
    </citation>
    <scope>NUCLEOTIDE SEQUENCE [LARGE SCALE GENOMIC DNA]</scope>
    <source>
        <strain evidence="10">KCTC 23107</strain>
    </source>
</reference>
<keyword evidence="10" id="KW-1185">Reference proteome</keyword>
<dbReference type="SMART" id="SM00849">
    <property type="entry name" value="Lactamase_B"/>
    <property type="match status" value="1"/>
</dbReference>
<dbReference type="AlphaFoldDB" id="A0A286I9J6"/>
<evidence type="ECO:0000256" key="6">
    <source>
        <dbReference type="ARBA" id="ARBA00022833"/>
    </source>
</evidence>
<feature type="binding site" evidence="7">
    <location>
        <position position="134"/>
    </location>
    <ligand>
        <name>Zn(2+)</name>
        <dbReference type="ChEBI" id="CHEBI:29105"/>
        <label>1</label>
    </ligand>
</feature>
<comment type="function">
    <text evidence="7">Thiolesterase that catalyzes the hydrolysis of S-D-lactoyl-glutathione to form glutathione and D-lactic acid.</text>
</comment>
<keyword evidence="4 7" id="KW-0479">Metal-binding</keyword>
<evidence type="ECO:0000313" key="9">
    <source>
        <dbReference type="EMBL" id="SOE16657.1"/>
    </source>
</evidence>
<dbReference type="PIRSF" id="PIRSF005457">
    <property type="entry name" value="Glx"/>
    <property type="match status" value="1"/>
</dbReference>
<dbReference type="GO" id="GO:0046872">
    <property type="term" value="F:metal ion binding"/>
    <property type="evidence" value="ECO:0007669"/>
    <property type="project" value="UniProtKB-KW"/>
</dbReference>
<feature type="binding site" evidence="7">
    <location>
        <position position="59"/>
    </location>
    <ligand>
        <name>Zn(2+)</name>
        <dbReference type="ChEBI" id="CHEBI:29105"/>
        <label>1</label>
    </ligand>
</feature>
<dbReference type="Pfam" id="PF16123">
    <property type="entry name" value="HAGH_C"/>
    <property type="match status" value="1"/>
</dbReference>
<organism evidence="9 10">
    <name type="scientific">Hoeflea halophila</name>
    <dbReference type="NCBI Taxonomy" id="714899"/>
    <lineage>
        <taxon>Bacteria</taxon>
        <taxon>Pseudomonadati</taxon>
        <taxon>Pseudomonadota</taxon>
        <taxon>Alphaproteobacteria</taxon>
        <taxon>Hyphomicrobiales</taxon>
        <taxon>Rhizobiaceae</taxon>
        <taxon>Hoeflea</taxon>
    </lineage>
</organism>
<dbReference type="Proteomes" id="UP000219465">
    <property type="component" value="Unassembled WGS sequence"/>
</dbReference>
<dbReference type="InterPro" id="IPR001279">
    <property type="entry name" value="Metallo-B-lactamas"/>
</dbReference>
<evidence type="ECO:0000259" key="8">
    <source>
        <dbReference type="SMART" id="SM00849"/>
    </source>
</evidence>
<dbReference type="GO" id="GO:0004416">
    <property type="term" value="F:hydroxyacylglutathione hydrolase activity"/>
    <property type="evidence" value="ECO:0007669"/>
    <property type="project" value="UniProtKB-UniRule"/>
</dbReference>
<feature type="binding site" evidence="7">
    <location>
        <position position="57"/>
    </location>
    <ligand>
        <name>Zn(2+)</name>
        <dbReference type="ChEBI" id="CHEBI:29105"/>
        <label>1</label>
    </ligand>
</feature>
<comment type="similarity">
    <text evidence="3 7">Belongs to the metallo-beta-lactamase superfamily. Glyoxalase II family.</text>
</comment>
<dbReference type="PANTHER" id="PTHR43705:SF1">
    <property type="entry name" value="HYDROXYACYLGLUTATHIONE HYDROLASE GLOB"/>
    <property type="match status" value="1"/>
</dbReference>
<feature type="domain" description="Metallo-beta-lactamase" evidence="8">
    <location>
        <begin position="14"/>
        <end position="172"/>
    </location>
</feature>
<dbReference type="HAMAP" id="MF_01374">
    <property type="entry name" value="Glyoxalase_2"/>
    <property type="match status" value="1"/>
</dbReference>
<feature type="binding site" evidence="7">
    <location>
        <position position="172"/>
    </location>
    <ligand>
        <name>Zn(2+)</name>
        <dbReference type="ChEBI" id="CHEBI:29105"/>
        <label>2</label>
    </ligand>
</feature>
<dbReference type="Gene3D" id="3.60.15.10">
    <property type="entry name" value="Ribonuclease Z/Hydroxyacylglutathione hydrolase-like"/>
    <property type="match status" value="1"/>
</dbReference>
<name>A0A286I9J6_9HYPH</name>
<protein>
    <recommendedName>
        <fullName evidence="7">Hydroxyacylglutathione hydrolase</fullName>
        <ecNumber evidence="7">3.1.2.6</ecNumber>
    </recommendedName>
    <alternativeName>
        <fullName evidence="7">Glyoxalase II</fullName>
        <shortName evidence="7">Glx II</shortName>
    </alternativeName>
</protein>
<proteinExistence type="inferred from homology"/>
<dbReference type="Pfam" id="PF00753">
    <property type="entry name" value="Lactamase_B"/>
    <property type="match status" value="1"/>
</dbReference>
<evidence type="ECO:0000256" key="3">
    <source>
        <dbReference type="ARBA" id="ARBA00006759"/>
    </source>
</evidence>
<dbReference type="GO" id="GO:0019243">
    <property type="term" value="P:methylglyoxal catabolic process to D-lactate via S-lactoyl-glutathione"/>
    <property type="evidence" value="ECO:0007669"/>
    <property type="project" value="UniProtKB-UniRule"/>
</dbReference>
<keyword evidence="6 7" id="KW-0862">Zinc</keyword>
<dbReference type="OrthoDB" id="9802248at2"/>
<dbReference type="NCBIfam" id="TIGR03413">
    <property type="entry name" value="GSH_gloB"/>
    <property type="match status" value="1"/>
</dbReference>
<dbReference type="InterPro" id="IPR036866">
    <property type="entry name" value="RibonucZ/Hydroxyglut_hydro"/>
</dbReference>
<gene>
    <name evidence="7" type="primary">gloB</name>
    <name evidence="9" type="ORF">SAMN05877838_1536</name>
</gene>
<comment type="catalytic activity">
    <reaction evidence="1 7">
        <text>an S-(2-hydroxyacyl)glutathione + H2O = a 2-hydroxy carboxylate + glutathione + H(+)</text>
        <dbReference type="Rhea" id="RHEA:21864"/>
        <dbReference type="ChEBI" id="CHEBI:15377"/>
        <dbReference type="ChEBI" id="CHEBI:15378"/>
        <dbReference type="ChEBI" id="CHEBI:57925"/>
        <dbReference type="ChEBI" id="CHEBI:58896"/>
        <dbReference type="ChEBI" id="CHEBI:71261"/>
        <dbReference type="EC" id="3.1.2.6"/>
    </reaction>
</comment>
<accession>A0A286I9J6</accession>
<dbReference type="EC" id="3.1.2.6" evidence="7"/>
<comment type="pathway">
    <text evidence="2 7">Secondary metabolite metabolism; methylglyoxal degradation; (R)-lactate from methylglyoxal: step 2/2.</text>
</comment>
<feature type="binding site" evidence="7">
    <location>
        <position position="62"/>
    </location>
    <ligand>
        <name>Zn(2+)</name>
        <dbReference type="ChEBI" id="CHEBI:29105"/>
        <label>2</label>
    </ligand>
</feature>
<comment type="subunit">
    <text evidence="7">Monomer.</text>
</comment>
<dbReference type="RefSeq" id="WP_097107611.1">
    <property type="nucleotide sequence ID" value="NZ_OCPC01000002.1"/>
</dbReference>
<sequence>MTSLMIEQFTCRQDNFGVILHDPLSGETASIDAPDGAKVAGRLGDDEWKLTHLLITHHHPDHVEGIPALARDYAPKVIGPEAEASNIAGLTQTVSDGESFDFAGREVRVISTPGHTAGHICFYMPDEGLLFAGDTLFALGCGRLFEGSPADMHGSLARLVELPDETRVYCGHEYTQSNARFALSVDPDNEMLAKRAEEISDLRSKGLPTLPTTIGFEKRTNPFMRTGDPAIRKQLGMETSSDLEVFTELRRRKDSF</sequence>
<evidence type="ECO:0000256" key="1">
    <source>
        <dbReference type="ARBA" id="ARBA00001623"/>
    </source>
</evidence>
<dbReference type="InterPro" id="IPR032282">
    <property type="entry name" value="HAGH_C"/>
</dbReference>
<dbReference type="InterPro" id="IPR050110">
    <property type="entry name" value="Glyoxalase_II_hydrolase"/>
</dbReference>
<feature type="binding site" evidence="7">
    <location>
        <position position="134"/>
    </location>
    <ligand>
        <name>Zn(2+)</name>
        <dbReference type="ChEBI" id="CHEBI:29105"/>
        <label>2</label>
    </ligand>
</feature>
<dbReference type="InterPro" id="IPR035680">
    <property type="entry name" value="Clx_II_MBL"/>
</dbReference>
<keyword evidence="5 7" id="KW-0378">Hydrolase</keyword>
<evidence type="ECO:0000256" key="5">
    <source>
        <dbReference type="ARBA" id="ARBA00022801"/>
    </source>
</evidence>
<evidence type="ECO:0000256" key="2">
    <source>
        <dbReference type="ARBA" id="ARBA00004963"/>
    </source>
</evidence>
<dbReference type="UniPathway" id="UPA00619">
    <property type="reaction ID" value="UER00676"/>
</dbReference>
<dbReference type="EMBL" id="OCPC01000002">
    <property type="protein sequence ID" value="SOE16657.1"/>
    <property type="molecule type" value="Genomic_DNA"/>
</dbReference>
<feature type="binding site" evidence="7">
    <location>
        <position position="115"/>
    </location>
    <ligand>
        <name>Zn(2+)</name>
        <dbReference type="ChEBI" id="CHEBI:29105"/>
        <label>1</label>
    </ligand>
</feature>